<name>D3AE95_9FIRM</name>
<proteinExistence type="predicted"/>
<evidence type="ECO:0000313" key="1">
    <source>
        <dbReference type="EMBL" id="EFC99844.1"/>
    </source>
</evidence>
<dbReference type="EMBL" id="ACIO01000145">
    <property type="protein sequence ID" value="EFC99844.1"/>
    <property type="molecule type" value="Genomic_DNA"/>
</dbReference>
<reference evidence="1 2" key="1">
    <citation type="submission" date="2010-01" db="EMBL/GenBank/DDBJ databases">
        <authorList>
            <person name="Weinstock G."/>
            <person name="Sodergren E."/>
            <person name="Clifton S."/>
            <person name="Fulton L."/>
            <person name="Fulton B."/>
            <person name="Courtney L."/>
            <person name="Fronick C."/>
            <person name="Harrison M."/>
            <person name="Strong C."/>
            <person name="Farmer C."/>
            <person name="Delahaunty K."/>
            <person name="Markovic C."/>
            <person name="Hall O."/>
            <person name="Minx P."/>
            <person name="Tomlinson C."/>
            <person name="Mitreva M."/>
            <person name="Nelson J."/>
            <person name="Hou S."/>
            <person name="Wollam A."/>
            <person name="Pepin K.H."/>
            <person name="Johnson M."/>
            <person name="Bhonagiri V."/>
            <person name="Nash W.E."/>
            <person name="Warren W."/>
            <person name="Chinwalla A."/>
            <person name="Mardis E.R."/>
            <person name="Wilson R.K."/>
        </authorList>
    </citation>
    <scope>NUCLEOTIDE SEQUENCE [LARGE SCALE GENOMIC DNA]</scope>
    <source>
        <strain evidence="1 2">DSM 13479</strain>
    </source>
</reference>
<dbReference type="Proteomes" id="UP000004968">
    <property type="component" value="Unassembled WGS sequence"/>
</dbReference>
<comment type="caution">
    <text evidence="1">The sequence shown here is derived from an EMBL/GenBank/DDBJ whole genome shotgun (WGS) entry which is preliminary data.</text>
</comment>
<accession>D3AE95</accession>
<dbReference type="AlphaFoldDB" id="D3AE95"/>
<organism evidence="1 2">
    <name type="scientific">Hungatella hathewayi DSM 13479</name>
    <dbReference type="NCBI Taxonomy" id="566550"/>
    <lineage>
        <taxon>Bacteria</taxon>
        <taxon>Bacillati</taxon>
        <taxon>Bacillota</taxon>
        <taxon>Clostridia</taxon>
        <taxon>Lachnospirales</taxon>
        <taxon>Lachnospiraceae</taxon>
        <taxon>Hungatella</taxon>
    </lineage>
</organism>
<protein>
    <submittedName>
        <fullName evidence="1">Uncharacterized protein</fullName>
    </submittedName>
</protein>
<gene>
    <name evidence="1" type="ORF">CLOSTHATH_01925</name>
</gene>
<evidence type="ECO:0000313" key="2">
    <source>
        <dbReference type="Proteomes" id="UP000004968"/>
    </source>
</evidence>
<sequence>MFAGEQNIDNTGNRTKRRWGVSPLVLLVRPAAHVSNRCKSGIRPVVGRI</sequence>
<dbReference type="HOGENOM" id="CLU_3136537_0_0_9"/>